<gene>
    <name evidence="9" type="ORF">BD324DRAFT_633317</name>
</gene>
<evidence type="ECO:0000256" key="7">
    <source>
        <dbReference type="ARBA" id="ARBA00022833"/>
    </source>
</evidence>
<keyword evidence="10" id="KW-1185">Reference proteome</keyword>
<dbReference type="FunCoup" id="A0A1Y1UAA5">
    <property type="interactions" value="233"/>
</dbReference>
<dbReference type="InterPro" id="IPR008930">
    <property type="entry name" value="Terpenoid_cyclase/PrenylTrfase"/>
</dbReference>
<sequence length="358" mass="39051">MSSDGPVRQTTFKRNGHVNFFLRCLQALPASGTSQDANRITIAYFCLSGLELLGALEDKTTAQQRDAWIEWIWSLRSPNGGFGGSTFMITTSNANTSPGHLPSTYTALLCLAILRAPLDRLDVPGLVSFLRSCQGQDGSFSPLPRSQSEGDFQSDLRMTYCACAVSSIISDFSGINVDAARAMIRQCRTWEGGYAARPGIIEAQGGTTYCAMASLKLLEADGKADSTEDHEETLRWLLQRQIGGFQGRPGKLEDVCYSFWCGGALSILGRSDLLDAQSDRTFLLSAQYPFGGFGKEPEDPPDPYHSYLALAALSMHEPAAKEHALGLKSLVPTWNVSEESAKWLRGEISRIKALKYPA</sequence>
<keyword evidence="4 9" id="KW-0808">Transferase</keyword>
<comment type="caution">
    <text evidence="9">The sequence shown here is derived from an EMBL/GenBank/DDBJ whole genome shotgun (WGS) entry which is preliminary data.</text>
</comment>
<dbReference type="SUPFAM" id="SSF48239">
    <property type="entry name" value="Terpenoid cyclases/Protein prenyltransferases"/>
    <property type="match status" value="1"/>
</dbReference>
<keyword evidence="6" id="KW-0677">Repeat</keyword>
<dbReference type="OrthoDB" id="24893at2759"/>
<dbReference type="AlphaFoldDB" id="A0A1Y1UAA5"/>
<dbReference type="Pfam" id="PF00432">
    <property type="entry name" value="Prenyltrans"/>
    <property type="match status" value="1"/>
</dbReference>
<dbReference type="InParanoid" id="A0A1Y1UAA5"/>
<dbReference type="GO" id="GO:0005953">
    <property type="term" value="C:CAAX-protein geranylgeranyltransferase complex"/>
    <property type="evidence" value="ECO:0007669"/>
    <property type="project" value="TreeGrafter"/>
</dbReference>
<accession>A0A1Y1UAA5</accession>
<evidence type="ECO:0000256" key="3">
    <source>
        <dbReference type="ARBA" id="ARBA00022602"/>
    </source>
</evidence>
<protein>
    <submittedName>
        <fullName evidence="9">Terpenoid cyclases/protein prenyltransferase alpha-alpha toroid</fullName>
    </submittedName>
</protein>
<evidence type="ECO:0000256" key="5">
    <source>
        <dbReference type="ARBA" id="ARBA00022723"/>
    </source>
</evidence>
<proteinExistence type="inferred from homology"/>
<evidence type="ECO:0000313" key="10">
    <source>
        <dbReference type="Proteomes" id="UP000193218"/>
    </source>
</evidence>
<comment type="cofactor">
    <cofactor evidence="1">
        <name>Zn(2+)</name>
        <dbReference type="ChEBI" id="CHEBI:29105"/>
    </cofactor>
</comment>
<feature type="domain" description="Prenyltransferase alpha-alpha toroid" evidence="8">
    <location>
        <begin position="12"/>
        <end position="323"/>
    </location>
</feature>
<dbReference type="RefSeq" id="XP_021869158.1">
    <property type="nucleotide sequence ID" value="XM_022016615.1"/>
</dbReference>
<keyword evidence="3" id="KW-0637">Prenyltransferase</keyword>
<evidence type="ECO:0000256" key="4">
    <source>
        <dbReference type="ARBA" id="ARBA00022679"/>
    </source>
</evidence>
<keyword evidence="7" id="KW-0862">Zinc</keyword>
<evidence type="ECO:0000256" key="2">
    <source>
        <dbReference type="ARBA" id="ARBA00010497"/>
    </source>
</evidence>
<dbReference type="EMBL" id="NBSH01000012">
    <property type="protein sequence ID" value="ORX34942.1"/>
    <property type="molecule type" value="Genomic_DNA"/>
</dbReference>
<dbReference type="GO" id="GO:0004662">
    <property type="term" value="F:CAAX-protein geranylgeranyltransferase activity"/>
    <property type="evidence" value="ECO:0007669"/>
    <property type="project" value="TreeGrafter"/>
</dbReference>
<name>A0A1Y1UAA5_9TREE</name>
<dbReference type="PANTHER" id="PTHR11774:SF4">
    <property type="entry name" value="GERANYLGERANYL TRANSFERASE TYPE-1 SUBUNIT BETA"/>
    <property type="match status" value="1"/>
</dbReference>
<dbReference type="GeneID" id="33558424"/>
<dbReference type="STRING" id="4999.A0A1Y1UAA5"/>
<evidence type="ECO:0000313" key="9">
    <source>
        <dbReference type="EMBL" id="ORX34942.1"/>
    </source>
</evidence>
<evidence type="ECO:0000256" key="1">
    <source>
        <dbReference type="ARBA" id="ARBA00001947"/>
    </source>
</evidence>
<comment type="similarity">
    <text evidence="2">Belongs to the protein prenyltransferase subunit beta family.</text>
</comment>
<organism evidence="9 10">
    <name type="scientific">Kockovaella imperatae</name>
    <dbReference type="NCBI Taxonomy" id="4999"/>
    <lineage>
        <taxon>Eukaryota</taxon>
        <taxon>Fungi</taxon>
        <taxon>Dikarya</taxon>
        <taxon>Basidiomycota</taxon>
        <taxon>Agaricomycotina</taxon>
        <taxon>Tremellomycetes</taxon>
        <taxon>Tremellales</taxon>
        <taxon>Cuniculitremaceae</taxon>
        <taxon>Kockovaella</taxon>
    </lineage>
</organism>
<dbReference type="GO" id="GO:0046872">
    <property type="term" value="F:metal ion binding"/>
    <property type="evidence" value="ECO:0007669"/>
    <property type="project" value="UniProtKB-KW"/>
</dbReference>
<dbReference type="InterPro" id="IPR045089">
    <property type="entry name" value="PGGT1B-like"/>
</dbReference>
<dbReference type="PANTHER" id="PTHR11774">
    <property type="entry name" value="GERANYLGERANYL TRANSFERASE TYPE BETA SUBUNIT"/>
    <property type="match status" value="1"/>
</dbReference>
<evidence type="ECO:0000259" key="8">
    <source>
        <dbReference type="Pfam" id="PF00432"/>
    </source>
</evidence>
<reference evidence="9 10" key="1">
    <citation type="submission" date="2017-03" db="EMBL/GenBank/DDBJ databases">
        <title>Widespread Adenine N6-methylation of Active Genes in Fungi.</title>
        <authorList>
            <consortium name="DOE Joint Genome Institute"/>
            <person name="Mondo S.J."/>
            <person name="Dannebaum R.O."/>
            <person name="Kuo R.C."/>
            <person name="Louie K.B."/>
            <person name="Bewick A.J."/>
            <person name="Labutti K."/>
            <person name="Haridas S."/>
            <person name="Kuo A."/>
            <person name="Salamov A."/>
            <person name="Ahrendt S.R."/>
            <person name="Lau R."/>
            <person name="Bowen B.P."/>
            <person name="Lipzen A."/>
            <person name="Sullivan W."/>
            <person name="Andreopoulos W.B."/>
            <person name="Clum A."/>
            <person name="Lindquist E."/>
            <person name="Daum C."/>
            <person name="Northen T.R."/>
            <person name="Ramamoorthy G."/>
            <person name="Schmitz R.J."/>
            <person name="Gryganskyi A."/>
            <person name="Culley D."/>
            <person name="Magnuson J."/>
            <person name="James T.Y."/>
            <person name="O'Malley M.A."/>
            <person name="Stajich J.E."/>
            <person name="Spatafora J.W."/>
            <person name="Visel A."/>
            <person name="Grigoriev I.V."/>
        </authorList>
    </citation>
    <scope>NUCLEOTIDE SEQUENCE [LARGE SCALE GENOMIC DNA]</scope>
    <source>
        <strain evidence="9 10">NRRL Y-17943</strain>
    </source>
</reference>
<evidence type="ECO:0000256" key="6">
    <source>
        <dbReference type="ARBA" id="ARBA00022737"/>
    </source>
</evidence>
<dbReference type="InterPro" id="IPR001330">
    <property type="entry name" value="Prenyltrans"/>
</dbReference>
<dbReference type="Proteomes" id="UP000193218">
    <property type="component" value="Unassembled WGS sequence"/>
</dbReference>
<keyword evidence="5" id="KW-0479">Metal-binding</keyword>
<dbReference type="Gene3D" id="1.50.10.20">
    <property type="match status" value="1"/>
</dbReference>